<organism evidence="2 3">
    <name type="scientific">Halopiger aswanensis</name>
    <dbReference type="NCBI Taxonomy" id="148449"/>
    <lineage>
        <taxon>Archaea</taxon>
        <taxon>Methanobacteriati</taxon>
        <taxon>Methanobacteriota</taxon>
        <taxon>Stenosarchaea group</taxon>
        <taxon>Halobacteria</taxon>
        <taxon>Halobacteriales</taxon>
        <taxon>Natrialbaceae</taxon>
        <taxon>Halopiger</taxon>
    </lineage>
</organism>
<dbReference type="SUPFAM" id="SSF52540">
    <property type="entry name" value="P-loop containing nucleoside triphosphate hydrolases"/>
    <property type="match status" value="1"/>
</dbReference>
<feature type="domain" description="Helicase HerA central" evidence="1">
    <location>
        <begin position="171"/>
        <end position="282"/>
    </location>
</feature>
<accession>A0A3R7GWE4</accession>
<dbReference type="EMBL" id="RAPO01000002">
    <property type="protein sequence ID" value="RKD95636.1"/>
    <property type="molecule type" value="Genomic_DNA"/>
</dbReference>
<comment type="caution">
    <text evidence="2">The sequence shown here is derived from an EMBL/GenBank/DDBJ whole genome shotgun (WGS) entry which is preliminary data.</text>
</comment>
<keyword evidence="3" id="KW-1185">Reference proteome</keyword>
<evidence type="ECO:0000313" key="3">
    <source>
        <dbReference type="Proteomes" id="UP000283805"/>
    </source>
</evidence>
<dbReference type="InterPro" id="IPR002789">
    <property type="entry name" value="HerA_central"/>
</dbReference>
<sequence length="423" mass="48283">MDWLLRVLRVDGLVDVTQTVDPVSISAATRKLKRHLTKLKAEIATSRRAGRYGVNNLEKLVNDIEWFLDLLADQECTPVRYGTYITVHGATREEVQETFEQVISQLRVLGLEVRQPGYRNDHAYCTDSVFYPDRLDETFLMPSLSASSGFPFGTQPLEAENGVLYGFDVEDGTPILLDRFSWSSHSMTVTGILGSGKSYTAHLELMRSMLVYPDLRLIVLDPKKEYGSTVKALGGESRLIDQGNEYNFDRDIISFEPRERGEFENVTAFVELLDQVYSKVSKDQRKTLVLVDEAHNILDDDRGRAVLRQLVLESRDCNIAVHMISQSASHFTKYQEGKEILKEVVGELFFREKEVSDSMIDYYRLSDEKIWRLKNLRIGEDAGIGEALLHVNDVIDTRIRIPSTDLEHRVIENSREQGLEVVR</sequence>
<proteinExistence type="predicted"/>
<dbReference type="Gene3D" id="3.40.50.300">
    <property type="entry name" value="P-loop containing nucleotide triphosphate hydrolases"/>
    <property type="match status" value="1"/>
</dbReference>
<evidence type="ECO:0000313" key="2">
    <source>
        <dbReference type="EMBL" id="RKD95636.1"/>
    </source>
</evidence>
<protein>
    <submittedName>
        <fullName evidence="2">Uncharacterized protein DUF87</fullName>
    </submittedName>
</protein>
<gene>
    <name evidence="2" type="ORF">ATJ93_2497</name>
</gene>
<dbReference type="AlphaFoldDB" id="A0A3R7GWE4"/>
<dbReference type="Proteomes" id="UP000283805">
    <property type="component" value="Unassembled WGS sequence"/>
</dbReference>
<dbReference type="Pfam" id="PF01935">
    <property type="entry name" value="DUF87"/>
    <property type="match status" value="1"/>
</dbReference>
<dbReference type="InterPro" id="IPR027417">
    <property type="entry name" value="P-loop_NTPase"/>
</dbReference>
<name>A0A3R7GWE4_9EURY</name>
<evidence type="ECO:0000259" key="1">
    <source>
        <dbReference type="Pfam" id="PF01935"/>
    </source>
</evidence>
<reference evidence="2 3" key="1">
    <citation type="submission" date="2018-09" db="EMBL/GenBank/DDBJ databases">
        <title>Genomic Encyclopedia of Archaeal and Bacterial Type Strains, Phase II (KMG-II): from individual species to whole genera.</title>
        <authorList>
            <person name="Goeker M."/>
        </authorList>
    </citation>
    <scope>NUCLEOTIDE SEQUENCE [LARGE SCALE GENOMIC DNA]</scope>
    <source>
        <strain evidence="2 3">DSM 13151</strain>
    </source>
</reference>